<gene>
    <name evidence="1" type="ORF">S06H3_61530</name>
</gene>
<name>X1PBX4_9ZZZZ</name>
<evidence type="ECO:0000313" key="1">
    <source>
        <dbReference type="EMBL" id="GAI53358.1"/>
    </source>
</evidence>
<reference evidence="1" key="1">
    <citation type="journal article" date="2014" name="Front. Microbiol.">
        <title>High frequency of phylogenetically diverse reductive dehalogenase-homologous genes in deep subseafloor sedimentary metagenomes.</title>
        <authorList>
            <person name="Kawai M."/>
            <person name="Futagami T."/>
            <person name="Toyoda A."/>
            <person name="Takaki Y."/>
            <person name="Nishi S."/>
            <person name="Hori S."/>
            <person name="Arai W."/>
            <person name="Tsubouchi T."/>
            <person name="Morono Y."/>
            <person name="Uchiyama I."/>
            <person name="Ito T."/>
            <person name="Fujiyama A."/>
            <person name="Inagaki F."/>
            <person name="Takami H."/>
        </authorList>
    </citation>
    <scope>NUCLEOTIDE SEQUENCE</scope>
    <source>
        <strain evidence="1">Expedition CK06-06</strain>
    </source>
</reference>
<dbReference type="AlphaFoldDB" id="X1PBX4"/>
<proteinExistence type="predicted"/>
<feature type="non-terminal residue" evidence="1">
    <location>
        <position position="35"/>
    </location>
</feature>
<comment type="caution">
    <text evidence="1">The sequence shown here is derived from an EMBL/GenBank/DDBJ whole genome shotgun (WGS) entry which is preliminary data.</text>
</comment>
<protein>
    <submittedName>
        <fullName evidence="1">Uncharacterized protein</fullName>
    </submittedName>
</protein>
<sequence>METGARIRSNTTKASLDKQLLSAVSKQDLSASKYV</sequence>
<accession>X1PBX4</accession>
<organism evidence="1">
    <name type="scientific">marine sediment metagenome</name>
    <dbReference type="NCBI Taxonomy" id="412755"/>
    <lineage>
        <taxon>unclassified sequences</taxon>
        <taxon>metagenomes</taxon>
        <taxon>ecological metagenomes</taxon>
    </lineage>
</organism>
<dbReference type="EMBL" id="BARV01040371">
    <property type="protein sequence ID" value="GAI53358.1"/>
    <property type="molecule type" value="Genomic_DNA"/>
</dbReference>